<dbReference type="Gene3D" id="3.90.950.10">
    <property type="match status" value="1"/>
</dbReference>
<dbReference type="AlphaFoldDB" id="A0A0J9GZK3"/>
<dbReference type="HAMAP" id="MF_00528">
    <property type="entry name" value="Maf"/>
    <property type="match status" value="1"/>
</dbReference>
<dbReference type="PANTHER" id="PTHR43213:SF5">
    <property type="entry name" value="BIFUNCTIONAL DTTP_UTP PYROPHOSPHATASE_METHYLTRANSFERASE PROTEIN-RELATED"/>
    <property type="match status" value="1"/>
</dbReference>
<comment type="cofactor">
    <cofactor evidence="1 4">
        <name>a divalent metal cation</name>
        <dbReference type="ChEBI" id="CHEBI:60240"/>
    </cofactor>
</comment>
<evidence type="ECO:0000256" key="1">
    <source>
        <dbReference type="ARBA" id="ARBA00001968"/>
    </source>
</evidence>
<dbReference type="EMBL" id="LFTY01000002">
    <property type="protein sequence ID" value="KMW58903.1"/>
    <property type="molecule type" value="Genomic_DNA"/>
</dbReference>
<gene>
    <name evidence="5" type="ORF">AIOL_003884</name>
</gene>
<organism evidence="5 6">
    <name type="scientific">Candidatus Rhodobacter oscarellae</name>
    <dbReference type="NCBI Taxonomy" id="1675527"/>
    <lineage>
        <taxon>Bacteria</taxon>
        <taxon>Pseudomonadati</taxon>
        <taxon>Pseudomonadota</taxon>
        <taxon>Alphaproteobacteria</taxon>
        <taxon>Rhodobacterales</taxon>
        <taxon>Rhodobacter group</taxon>
        <taxon>Rhodobacter</taxon>
    </lineage>
</organism>
<comment type="caution">
    <text evidence="4">Lacks conserved residue(s) required for the propagation of feature annotation.</text>
</comment>
<sequence>MPDPIILASGSQIRQDLLRNAGVPFEVVVARVDEDAMRQALEIEMAKPRDVADHLAEAKTRKVAGKHPSRLVLGCDQVLNFQGQILSKPKSAEEARAQLDALSGQTHELISAAVIYENGEPVWRQIGTVRMAMRAASAKYLDAYVARNWESIRHSVGGYKLEEEGSRLFQKVHGDYFHVLGMPLLEVLSYLTLKGVIDG</sequence>
<dbReference type="PIRSF" id="PIRSF006305">
    <property type="entry name" value="Maf"/>
    <property type="match status" value="1"/>
</dbReference>
<dbReference type="GO" id="GO:0005737">
    <property type="term" value="C:cytoplasm"/>
    <property type="evidence" value="ECO:0007669"/>
    <property type="project" value="UniProtKB-SubCell"/>
</dbReference>
<keyword evidence="4" id="KW-0963">Cytoplasm</keyword>
<comment type="caution">
    <text evidence="5">The sequence shown here is derived from an EMBL/GenBank/DDBJ whole genome shotgun (WGS) entry which is preliminary data.</text>
</comment>
<accession>A0A0J9GZK3</accession>
<dbReference type="Proteomes" id="UP000037178">
    <property type="component" value="Unassembled WGS sequence"/>
</dbReference>
<dbReference type="OrthoDB" id="9813962at2"/>
<evidence type="ECO:0000256" key="3">
    <source>
        <dbReference type="ARBA" id="ARBA00023080"/>
    </source>
</evidence>
<comment type="subcellular location">
    <subcellularLocation>
        <location evidence="4">Cytoplasm</location>
    </subcellularLocation>
</comment>
<proteinExistence type="inferred from homology"/>
<keyword evidence="6" id="KW-1185">Reference proteome</keyword>
<keyword evidence="3 4" id="KW-0546">Nucleotide metabolism</keyword>
<comment type="function">
    <text evidence="4">Nucleoside triphosphate pyrophosphatase. May have a dual role in cell division arrest and in preventing the incorporation of modified nucleotides into cellular nucleic acids.</text>
</comment>
<dbReference type="CDD" id="cd00555">
    <property type="entry name" value="Maf"/>
    <property type="match status" value="1"/>
</dbReference>
<evidence type="ECO:0000313" key="5">
    <source>
        <dbReference type="EMBL" id="KMW58903.1"/>
    </source>
</evidence>
<dbReference type="PANTHER" id="PTHR43213">
    <property type="entry name" value="BIFUNCTIONAL DTTP/UTP PYROPHOSPHATASE/METHYLTRANSFERASE PROTEIN-RELATED"/>
    <property type="match status" value="1"/>
</dbReference>
<evidence type="ECO:0000256" key="2">
    <source>
        <dbReference type="ARBA" id="ARBA00022801"/>
    </source>
</evidence>
<dbReference type="NCBIfam" id="TIGR00172">
    <property type="entry name" value="maf"/>
    <property type="match status" value="1"/>
</dbReference>
<comment type="catalytic activity">
    <reaction evidence="4">
        <text>a ribonucleoside 5'-triphosphate + H2O = a ribonucleoside 5'-phosphate + diphosphate + H(+)</text>
        <dbReference type="Rhea" id="RHEA:23996"/>
        <dbReference type="ChEBI" id="CHEBI:15377"/>
        <dbReference type="ChEBI" id="CHEBI:15378"/>
        <dbReference type="ChEBI" id="CHEBI:33019"/>
        <dbReference type="ChEBI" id="CHEBI:58043"/>
        <dbReference type="ChEBI" id="CHEBI:61557"/>
        <dbReference type="EC" id="3.6.1.9"/>
    </reaction>
</comment>
<dbReference type="InterPro" id="IPR029001">
    <property type="entry name" value="ITPase-like_fam"/>
</dbReference>
<dbReference type="STRING" id="1675527.AIOL_003884"/>
<comment type="similarity">
    <text evidence="4">Belongs to the Maf family.</text>
</comment>
<dbReference type="GO" id="GO:0047429">
    <property type="term" value="F:nucleoside triphosphate diphosphatase activity"/>
    <property type="evidence" value="ECO:0007669"/>
    <property type="project" value="UniProtKB-EC"/>
</dbReference>
<comment type="catalytic activity">
    <reaction evidence="4">
        <text>a 2'-deoxyribonucleoside 5'-triphosphate + H2O = a 2'-deoxyribonucleoside 5'-phosphate + diphosphate + H(+)</text>
        <dbReference type="Rhea" id="RHEA:44644"/>
        <dbReference type="ChEBI" id="CHEBI:15377"/>
        <dbReference type="ChEBI" id="CHEBI:15378"/>
        <dbReference type="ChEBI" id="CHEBI:33019"/>
        <dbReference type="ChEBI" id="CHEBI:61560"/>
        <dbReference type="ChEBI" id="CHEBI:65317"/>
        <dbReference type="EC" id="3.6.1.9"/>
    </reaction>
</comment>
<dbReference type="PATRIC" id="fig|1675527.3.peg.4072"/>
<evidence type="ECO:0000313" key="6">
    <source>
        <dbReference type="Proteomes" id="UP000037178"/>
    </source>
</evidence>
<dbReference type="Pfam" id="PF02545">
    <property type="entry name" value="Maf"/>
    <property type="match status" value="1"/>
</dbReference>
<dbReference type="InterPro" id="IPR003697">
    <property type="entry name" value="Maf-like"/>
</dbReference>
<dbReference type="EC" id="3.6.1.9" evidence="4"/>
<dbReference type="SUPFAM" id="SSF52972">
    <property type="entry name" value="ITPase-like"/>
    <property type="match status" value="1"/>
</dbReference>
<keyword evidence="2 4" id="KW-0378">Hydrolase</keyword>
<evidence type="ECO:0000256" key="4">
    <source>
        <dbReference type="HAMAP-Rule" id="MF_00528"/>
    </source>
</evidence>
<dbReference type="GO" id="GO:0009117">
    <property type="term" value="P:nucleotide metabolic process"/>
    <property type="evidence" value="ECO:0007669"/>
    <property type="project" value="UniProtKB-KW"/>
</dbReference>
<reference evidence="5 6" key="1">
    <citation type="submission" date="2015-06" db="EMBL/GenBank/DDBJ databases">
        <title>Draft genome sequence of an Alphaproteobacteria species associated to the Mediterranean sponge Oscarella lobularis.</title>
        <authorList>
            <person name="Jourda C."/>
            <person name="Santini S."/>
            <person name="Claverie J.-M."/>
        </authorList>
    </citation>
    <scope>NUCLEOTIDE SEQUENCE [LARGE SCALE GENOMIC DNA]</scope>
    <source>
        <strain evidence="5">IGS</strain>
    </source>
</reference>
<dbReference type="RefSeq" id="WP_049644456.1">
    <property type="nucleotide sequence ID" value="NZ_LFTY01000002.1"/>
</dbReference>
<feature type="active site" description="Proton acceptor" evidence="4">
    <location>
        <position position="76"/>
    </location>
</feature>
<name>A0A0J9GZK3_9RHOB</name>
<protein>
    <recommendedName>
        <fullName evidence="4">Nucleoside triphosphate pyrophosphatase</fullName>
        <ecNumber evidence="4">3.6.1.9</ecNumber>
    </recommendedName>
    <alternativeName>
        <fullName evidence="4">Nucleotide pyrophosphatase</fullName>
        <shortName evidence="4">Nucleotide PPase</shortName>
    </alternativeName>
</protein>